<evidence type="ECO:0000313" key="1">
    <source>
        <dbReference type="EMBL" id="NMV42011.1"/>
    </source>
</evidence>
<reference evidence="1 2" key="1">
    <citation type="submission" date="2020-04" db="EMBL/GenBank/DDBJ databases">
        <title>Ralstonia insidiosa genome sequencing and assembly.</title>
        <authorList>
            <person name="Martins R.C.R."/>
            <person name="Perdigao-Neto L.V."/>
            <person name="Levin A.S.S."/>
            <person name="Costa S.F."/>
        </authorList>
    </citation>
    <scope>NUCLEOTIDE SEQUENCE [LARGE SCALE GENOMIC DNA]</scope>
    <source>
        <strain evidence="1 2">5047</strain>
    </source>
</reference>
<proteinExistence type="predicted"/>
<name>A0A848P2P3_9RALS</name>
<evidence type="ECO:0000313" key="2">
    <source>
        <dbReference type="Proteomes" id="UP000575469"/>
    </source>
</evidence>
<organism evidence="1 2">
    <name type="scientific">Ralstonia insidiosa</name>
    <dbReference type="NCBI Taxonomy" id="190721"/>
    <lineage>
        <taxon>Bacteria</taxon>
        <taxon>Pseudomonadati</taxon>
        <taxon>Pseudomonadota</taxon>
        <taxon>Betaproteobacteria</taxon>
        <taxon>Burkholderiales</taxon>
        <taxon>Burkholderiaceae</taxon>
        <taxon>Ralstonia</taxon>
    </lineage>
</organism>
<accession>A0A848P2P3</accession>
<protein>
    <submittedName>
        <fullName evidence="1">Uncharacterized protein</fullName>
    </submittedName>
</protein>
<comment type="caution">
    <text evidence="1">The sequence shown here is derived from an EMBL/GenBank/DDBJ whole genome shotgun (WGS) entry which is preliminary data.</text>
</comment>
<dbReference type="AlphaFoldDB" id="A0A848P2P3"/>
<dbReference type="EMBL" id="JABBZM010000044">
    <property type="protein sequence ID" value="NMV42011.1"/>
    <property type="molecule type" value="Genomic_DNA"/>
</dbReference>
<sequence>MFAAQRHDEMRDFSQIGISQVLPARAKPYSLLRSTTVRQFIAADSRNTHHVRFTEGLDQSYNINKTKIKNNLFAIALFATLVSTATAAQNRYHDEESGKSYIVPTRPLTVIESQDIYKALDKGVVLPVEFKAPTHWSVRAIYVRTNSQLLEFSKSGEIVYDSTDPDGRHQTDTYAMRQIFVRGKPVWKNAHVFQRVSSSAERDINYGLALIPLGLVYSNNGNVCPVRDIDPILHQRPSPRGAPRYTLDGTCSGVIKKKISGREFLTYPGFERISDPYFFWSIQYFSDPVKPMYSESGECLRYCDEETRKQEALFRKIDSTH</sequence>
<gene>
    <name evidence="1" type="ORF">HGR00_29260</name>
</gene>
<dbReference type="RefSeq" id="WP_169341972.1">
    <property type="nucleotide sequence ID" value="NZ_JABBZM010000044.1"/>
</dbReference>
<dbReference type="Proteomes" id="UP000575469">
    <property type="component" value="Unassembled WGS sequence"/>
</dbReference>